<dbReference type="GO" id="GO:0005953">
    <property type="term" value="C:CAAX-protein geranylgeranyltransferase complex"/>
    <property type="evidence" value="ECO:0007669"/>
    <property type="project" value="TreeGrafter"/>
</dbReference>
<dbReference type="EMBL" id="ML179065">
    <property type="protein sequence ID" value="THV03630.1"/>
    <property type="molecule type" value="Genomic_DNA"/>
</dbReference>
<accession>A0A4S8ML91</accession>
<evidence type="ECO:0000256" key="6">
    <source>
        <dbReference type="ARBA" id="ARBA00022737"/>
    </source>
</evidence>
<keyword evidence="5" id="KW-0479">Metal-binding</keyword>
<keyword evidence="4 9" id="KW-0808">Transferase</keyword>
<evidence type="ECO:0000256" key="1">
    <source>
        <dbReference type="ARBA" id="ARBA00001947"/>
    </source>
</evidence>
<dbReference type="OrthoDB" id="24893at2759"/>
<dbReference type="InterPro" id="IPR001330">
    <property type="entry name" value="Prenyltrans"/>
</dbReference>
<dbReference type="InterPro" id="IPR045089">
    <property type="entry name" value="PGGT1B-like"/>
</dbReference>
<keyword evidence="7" id="KW-0862">Zinc</keyword>
<dbReference type="PANTHER" id="PTHR11774:SF4">
    <property type="entry name" value="GERANYLGERANYL TRANSFERASE TYPE-1 SUBUNIT BETA"/>
    <property type="match status" value="1"/>
</dbReference>
<feature type="domain" description="Prenyltransferase alpha-alpha toroid" evidence="8">
    <location>
        <begin position="27"/>
        <end position="366"/>
    </location>
</feature>
<comment type="cofactor">
    <cofactor evidence="1">
        <name>Zn(2+)</name>
        <dbReference type="ChEBI" id="CHEBI:29105"/>
    </cofactor>
</comment>
<sequence>MSTSTAPNLDNNVDNDENNFALPRLARIGHAGHVKRCLSGLPDSQVDLDSSRLAIVFYCIGSLDLLGLIPDKIAQGDLDMWREWIWGQYVSGPYGSGFRPSPFMAFSTGGPSTSDPNSTDAPHIIMTYTALIALAILRDDFSRLDRRGLVNLLRSCQRPDGSFKTVPGDVDTESDLRTLYCAFVISSLLDNWEGVDVAKALEYVKGCRTYEGGYGISTGFEAQGGPTYIALASIYLAPPSPPASSPKYRLTREEKDKTISWLVRMQDPSGGFCGRTNKTADACYCFWCGAALKILGADHLVDSRALVTFLADCQFKYGGIAKAPGEHPDPYHTYLSLAALSMYPPPFSNANENNNASWIFEPLDPLINAKEETAKWAREKVRGLR</sequence>
<evidence type="ECO:0000313" key="10">
    <source>
        <dbReference type="Proteomes" id="UP000297245"/>
    </source>
</evidence>
<dbReference type="Gene3D" id="1.50.10.20">
    <property type="match status" value="1"/>
</dbReference>
<evidence type="ECO:0000256" key="3">
    <source>
        <dbReference type="ARBA" id="ARBA00022602"/>
    </source>
</evidence>
<dbReference type="PANTHER" id="PTHR11774">
    <property type="entry name" value="GERANYLGERANYL TRANSFERASE TYPE BETA SUBUNIT"/>
    <property type="match status" value="1"/>
</dbReference>
<dbReference type="AlphaFoldDB" id="A0A4S8ML91"/>
<evidence type="ECO:0000256" key="2">
    <source>
        <dbReference type="ARBA" id="ARBA00010497"/>
    </source>
</evidence>
<dbReference type="Proteomes" id="UP000297245">
    <property type="component" value="Unassembled WGS sequence"/>
</dbReference>
<evidence type="ECO:0000256" key="4">
    <source>
        <dbReference type="ARBA" id="ARBA00022679"/>
    </source>
</evidence>
<name>A0A4S8ML91_DENBC</name>
<protein>
    <submittedName>
        <fullName evidence="9">Terpenoid cyclases/Protein prenyltransferase</fullName>
    </submittedName>
</protein>
<organism evidence="9 10">
    <name type="scientific">Dendrothele bispora (strain CBS 962.96)</name>
    <dbReference type="NCBI Taxonomy" id="1314807"/>
    <lineage>
        <taxon>Eukaryota</taxon>
        <taxon>Fungi</taxon>
        <taxon>Dikarya</taxon>
        <taxon>Basidiomycota</taxon>
        <taxon>Agaricomycotina</taxon>
        <taxon>Agaricomycetes</taxon>
        <taxon>Agaricomycetidae</taxon>
        <taxon>Agaricales</taxon>
        <taxon>Agaricales incertae sedis</taxon>
        <taxon>Dendrothele</taxon>
    </lineage>
</organism>
<keyword evidence="6" id="KW-0677">Repeat</keyword>
<evidence type="ECO:0000259" key="8">
    <source>
        <dbReference type="Pfam" id="PF00432"/>
    </source>
</evidence>
<evidence type="ECO:0000256" key="7">
    <source>
        <dbReference type="ARBA" id="ARBA00022833"/>
    </source>
</evidence>
<dbReference type="Pfam" id="PF00432">
    <property type="entry name" value="Prenyltrans"/>
    <property type="match status" value="1"/>
</dbReference>
<keyword evidence="3" id="KW-0637">Prenyltransferase</keyword>
<dbReference type="GO" id="GO:0046872">
    <property type="term" value="F:metal ion binding"/>
    <property type="evidence" value="ECO:0007669"/>
    <property type="project" value="UniProtKB-KW"/>
</dbReference>
<evidence type="ECO:0000256" key="5">
    <source>
        <dbReference type="ARBA" id="ARBA00022723"/>
    </source>
</evidence>
<comment type="similarity">
    <text evidence="2">Belongs to the protein prenyltransferase subunit beta family.</text>
</comment>
<dbReference type="GO" id="GO:0004662">
    <property type="term" value="F:CAAX-protein geranylgeranyltransferase activity"/>
    <property type="evidence" value="ECO:0007669"/>
    <property type="project" value="TreeGrafter"/>
</dbReference>
<dbReference type="SUPFAM" id="SSF48239">
    <property type="entry name" value="Terpenoid cyclases/Protein prenyltransferases"/>
    <property type="match status" value="1"/>
</dbReference>
<proteinExistence type="inferred from homology"/>
<keyword evidence="10" id="KW-1185">Reference proteome</keyword>
<gene>
    <name evidence="9" type="ORF">K435DRAFT_650871</name>
</gene>
<dbReference type="InterPro" id="IPR008930">
    <property type="entry name" value="Terpenoid_cyclase/PrenylTrfase"/>
</dbReference>
<evidence type="ECO:0000313" key="9">
    <source>
        <dbReference type="EMBL" id="THV03630.1"/>
    </source>
</evidence>
<reference evidence="9 10" key="1">
    <citation type="journal article" date="2019" name="Nat. Ecol. Evol.">
        <title>Megaphylogeny resolves global patterns of mushroom evolution.</title>
        <authorList>
            <person name="Varga T."/>
            <person name="Krizsan K."/>
            <person name="Foldi C."/>
            <person name="Dima B."/>
            <person name="Sanchez-Garcia M."/>
            <person name="Sanchez-Ramirez S."/>
            <person name="Szollosi G.J."/>
            <person name="Szarkandi J.G."/>
            <person name="Papp V."/>
            <person name="Albert L."/>
            <person name="Andreopoulos W."/>
            <person name="Angelini C."/>
            <person name="Antonin V."/>
            <person name="Barry K.W."/>
            <person name="Bougher N.L."/>
            <person name="Buchanan P."/>
            <person name="Buyck B."/>
            <person name="Bense V."/>
            <person name="Catcheside P."/>
            <person name="Chovatia M."/>
            <person name="Cooper J."/>
            <person name="Damon W."/>
            <person name="Desjardin D."/>
            <person name="Finy P."/>
            <person name="Geml J."/>
            <person name="Haridas S."/>
            <person name="Hughes K."/>
            <person name="Justo A."/>
            <person name="Karasinski D."/>
            <person name="Kautmanova I."/>
            <person name="Kiss B."/>
            <person name="Kocsube S."/>
            <person name="Kotiranta H."/>
            <person name="LaButti K.M."/>
            <person name="Lechner B.E."/>
            <person name="Liimatainen K."/>
            <person name="Lipzen A."/>
            <person name="Lukacs Z."/>
            <person name="Mihaltcheva S."/>
            <person name="Morgado L.N."/>
            <person name="Niskanen T."/>
            <person name="Noordeloos M.E."/>
            <person name="Ohm R.A."/>
            <person name="Ortiz-Santana B."/>
            <person name="Ovrebo C."/>
            <person name="Racz N."/>
            <person name="Riley R."/>
            <person name="Savchenko A."/>
            <person name="Shiryaev A."/>
            <person name="Soop K."/>
            <person name="Spirin V."/>
            <person name="Szebenyi C."/>
            <person name="Tomsovsky M."/>
            <person name="Tulloss R.E."/>
            <person name="Uehling J."/>
            <person name="Grigoriev I.V."/>
            <person name="Vagvolgyi C."/>
            <person name="Papp T."/>
            <person name="Martin F.M."/>
            <person name="Miettinen O."/>
            <person name="Hibbett D.S."/>
            <person name="Nagy L.G."/>
        </authorList>
    </citation>
    <scope>NUCLEOTIDE SEQUENCE [LARGE SCALE GENOMIC DNA]</scope>
    <source>
        <strain evidence="9 10">CBS 962.96</strain>
    </source>
</reference>